<keyword evidence="2" id="KW-1185">Reference proteome</keyword>
<name>A0A447UY57_9ENTR</name>
<evidence type="ECO:0000313" key="1">
    <source>
        <dbReference type="EMBL" id="VEB95639.1"/>
    </source>
</evidence>
<dbReference type="AlphaFoldDB" id="A0A447UY57"/>
<evidence type="ECO:0000313" key="2">
    <source>
        <dbReference type="Proteomes" id="UP000274122"/>
    </source>
</evidence>
<protein>
    <submittedName>
        <fullName evidence="1">Uncharacterized protein</fullName>
    </submittedName>
</protein>
<dbReference type="KEGG" id="clap:NCTC11466_00758"/>
<gene>
    <name evidence="1" type="ORF">NCTC11466_00758</name>
</gene>
<organism evidence="1 2">
    <name type="scientific">Cedecea lapagei</name>
    <dbReference type="NCBI Taxonomy" id="158823"/>
    <lineage>
        <taxon>Bacteria</taxon>
        <taxon>Pseudomonadati</taxon>
        <taxon>Pseudomonadota</taxon>
        <taxon>Gammaproteobacteria</taxon>
        <taxon>Enterobacterales</taxon>
        <taxon>Enterobacteriaceae</taxon>
        <taxon>Cedecea</taxon>
    </lineage>
</organism>
<sequence>MADNKYQQFLMKSALEKKEGKESSFEVSEVNVPKKTSDKIKLLMESLDITVDFAINISISYALYNHNLNNVGDLESENGDYVSVPFDISLKNLGEIKEIVGDKCDEIEIVYSKCVVNSVDIFCEKLNLEVVPSTPKPKMRFK</sequence>
<reference evidence="1 2" key="1">
    <citation type="submission" date="2018-12" db="EMBL/GenBank/DDBJ databases">
        <authorList>
            <consortium name="Pathogen Informatics"/>
        </authorList>
    </citation>
    <scope>NUCLEOTIDE SEQUENCE [LARGE SCALE GENOMIC DNA]</scope>
    <source>
        <strain evidence="1 2">NCTC11466</strain>
    </source>
</reference>
<dbReference type="EMBL" id="LR134201">
    <property type="protein sequence ID" value="VEB95639.1"/>
    <property type="molecule type" value="Genomic_DNA"/>
</dbReference>
<dbReference type="RefSeq" id="WP_126354906.1">
    <property type="nucleotide sequence ID" value="NZ_LR134201.1"/>
</dbReference>
<accession>A0A447UY57</accession>
<proteinExistence type="predicted"/>
<dbReference type="Proteomes" id="UP000274122">
    <property type="component" value="Chromosome"/>
</dbReference>